<dbReference type="InterPro" id="IPR010610">
    <property type="entry name" value="EryCIII-like_C"/>
</dbReference>
<dbReference type="GO" id="GO:0005975">
    <property type="term" value="P:carbohydrate metabolic process"/>
    <property type="evidence" value="ECO:0007669"/>
    <property type="project" value="InterPro"/>
</dbReference>
<gene>
    <name evidence="3" type="ORF">GB883_17480</name>
</gene>
<evidence type="ECO:0000313" key="3">
    <source>
        <dbReference type="EMBL" id="KAE8762804.1"/>
    </source>
</evidence>
<dbReference type="PANTHER" id="PTHR48050">
    <property type="entry name" value="STEROL 3-BETA-GLUCOSYLTRANSFERASE"/>
    <property type="match status" value="1"/>
</dbReference>
<keyword evidence="3" id="KW-0808">Transferase</keyword>
<dbReference type="OrthoDB" id="6620093at2"/>
<comment type="caution">
    <text evidence="3">The sequence shown here is derived from an EMBL/GenBank/DDBJ whole genome shotgun (WGS) entry which is preliminary data.</text>
</comment>
<dbReference type="EMBL" id="WHJE01000122">
    <property type="protein sequence ID" value="KAE8762804.1"/>
    <property type="molecule type" value="Genomic_DNA"/>
</dbReference>
<dbReference type="GO" id="GO:0008194">
    <property type="term" value="F:UDP-glycosyltransferase activity"/>
    <property type="evidence" value="ECO:0007669"/>
    <property type="project" value="InterPro"/>
</dbReference>
<dbReference type="GO" id="GO:0033072">
    <property type="term" value="P:vancomycin biosynthetic process"/>
    <property type="evidence" value="ECO:0007669"/>
    <property type="project" value="UniProtKB-ARBA"/>
</dbReference>
<accession>A0A7J5UKY5</accession>
<sequence>MHVVLATVGSAGDVAPIVTLGTVLAGRGHRVTVLTNPHFREMVEGAGLELVPIGTAAAYDRALADPDIWHPVRGLRTIAHGAILPAMRPMYDYLAGLDPASTVLAATALAFGPRLAQERLGFRLVTLHLQPAPLLSAYDNPEMAGARLPDWLPVHTQAWRLELGERRFVDPLLTPGLGAFRAELGLPPVTRVLGRWIHSPDRAVGLFPDWFAPPRPDWPANLILTGFPGGGAEAPLDPELAAFLAAGEAPVVITLGSAMAHGARVLGQAVAAVRRIDRRAVVLTQFRDQLPARLPSDVHHVAWAPLGRLLPRAAALIHHGGVGTAAQALAAGVPHLVVPFAHDQPDNANRLCRLGVAERVSPRVFRAPRAAAALRRLLDPAVAARCAGYAARVDFRGAAARACDVVEATAPGRQ</sequence>
<feature type="domain" description="Erythromycin biosynthesis protein CIII-like C-terminal" evidence="2">
    <location>
        <begin position="271"/>
        <end position="380"/>
    </location>
</feature>
<reference evidence="3 4" key="1">
    <citation type="submission" date="2019-10" db="EMBL/GenBank/DDBJ databases">
        <title>Georgenia wutianyii sp. nov. and Georgenia yuyongxinii sp. nov. isolated from plateau pika (Ochotona curzoniae) in the Qinghai-Tibet plateau of China.</title>
        <authorList>
            <person name="Tian Z."/>
        </authorList>
    </citation>
    <scope>NUCLEOTIDE SEQUENCE [LARGE SCALE GENOMIC DNA]</scope>
    <source>
        <strain evidence="3 4">DSM 21501</strain>
    </source>
</reference>
<evidence type="ECO:0000313" key="4">
    <source>
        <dbReference type="Proteomes" id="UP000451860"/>
    </source>
</evidence>
<dbReference type="CDD" id="cd03784">
    <property type="entry name" value="GT1_Gtf-like"/>
    <property type="match status" value="1"/>
</dbReference>
<dbReference type="RefSeq" id="WP_152202241.1">
    <property type="nucleotide sequence ID" value="NZ_VUKF01000012.1"/>
</dbReference>
<dbReference type="AlphaFoldDB" id="A0A7J5UKY5"/>
<dbReference type="Pfam" id="PF03033">
    <property type="entry name" value="Glyco_transf_28"/>
    <property type="match status" value="1"/>
</dbReference>
<protein>
    <submittedName>
        <fullName evidence="3">Glycosyltransferase</fullName>
    </submittedName>
</protein>
<dbReference type="SUPFAM" id="SSF53756">
    <property type="entry name" value="UDP-Glycosyltransferase/glycogen phosphorylase"/>
    <property type="match status" value="1"/>
</dbReference>
<keyword evidence="4" id="KW-1185">Reference proteome</keyword>
<dbReference type="InterPro" id="IPR050426">
    <property type="entry name" value="Glycosyltransferase_28"/>
</dbReference>
<proteinExistence type="predicted"/>
<dbReference type="GO" id="GO:0016758">
    <property type="term" value="F:hexosyltransferase activity"/>
    <property type="evidence" value="ECO:0007669"/>
    <property type="project" value="InterPro"/>
</dbReference>
<name>A0A7J5UKY5_9MICO</name>
<dbReference type="InterPro" id="IPR002213">
    <property type="entry name" value="UDP_glucos_trans"/>
</dbReference>
<dbReference type="InterPro" id="IPR004276">
    <property type="entry name" value="GlycoTrans_28_N"/>
</dbReference>
<feature type="domain" description="Glycosyltransferase family 28 N-terminal" evidence="1">
    <location>
        <begin position="3"/>
        <end position="122"/>
    </location>
</feature>
<evidence type="ECO:0000259" key="2">
    <source>
        <dbReference type="Pfam" id="PF06722"/>
    </source>
</evidence>
<dbReference type="Proteomes" id="UP000451860">
    <property type="component" value="Unassembled WGS sequence"/>
</dbReference>
<dbReference type="Gene3D" id="3.40.50.2000">
    <property type="entry name" value="Glycogen Phosphorylase B"/>
    <property type="match status" value="2"/>
</dbReference>
<dbReference type="PANTHER" id="PTHR48050:SF13">
    <property type="entry name" value="STEROL 3-BETA-GLUCOSYLTRANSFERASE UGT80A2"/>
    <property type="match status" value="1"/>
</dbReference>
<organism evidence="3 4">
    <name type="scientific">Georgenia thermotolerans</name>
    <dbReference type="NCBI Taxonomy" id="527326"/>
    <lineage>
        <taxon>Bacteria</taxon>
        <taxon>Bacillati</taxon>
        <taxon>Actinomycetota</taxon>
        <taxon>Actinomycetes</taxon>
        <taxon>Micrococcales</taxon>
        <taxon>Bogoriellaceae</taxon>
        <taxon>Georgenia</taxon>
    </lineage>
</organism>
<dbReference type="Pfam" id="PF06722">
    <property type="entry name" value="EryCIII-like_C"/>
    <property type="match status" value="1"/>
</dbReference>
<evidence type="ECO:0000259" key="1">
    <source>
        <dbReference type="Pfam" id="PF03033"/>
    </source>
</evidence>